<gene>
    <name evidence="1" type="ORF">EG028_01880</name>
</gene>
<keyword evidence="2" id="KW-1185">Reference proteome</keyword>
<evidence type="ECO:0000313" key="2">
    <source>
        <dbReference type="Proteomes" id="UP000279089"/>
    </source>
</evidence>
<organism evidence="1 2">
    <name type="scientific">Chitinophaga barathri</name>
    <dbReference type="NCBI Taxonomy" id="1647451"/>
    <lineage>
        <taxon>Bacteria</taxon>
        <taxon>Pseudomonadati</taxon>
        <taxon>Bacteroidota</taxon>
        <taxon>Chitinophagia</taxon>
        <taxon>Chitinophagales</taxon>
        <taxon>Chitinophagaceae</taxon>
        <taxon>Chitinophaga</taxon>
    </lineage>
</organism>
<name>A0A3N4MI05_9BACT</name>
<accession>A0A3N4MI05</accession>
<evidence type="ECO:0000313" key="1">
    <source>
        <dbReference type="EMBL" id="RPD43065.1"/>
    </source>
</evidence>
<reference evidence="2" key="1">
    <citation type="submission" date="2018-11" db="EMBL/GenBank/DDBJ databases">
        <title>Chitinophaga lutea sp.nov., isolate from arsenic contaminated soil.</title>
        <authorList>
            <person name="Zong Y."/>
        </authorList>
    </citation>
    <scope>NUCLEOTIDE SEQUENCE [LARGE SCALE GENOMIC DNA]</scope>
    <source>
        <strain evidence="2">YLT18</strain>
    </source>
</reference>
<comment type="caution">
    <text evidence="1">The sequence shown here is derived from an EMBL/GenBank/DDBJ whole genome shotgun (WGS) entry which is preliminary data.</text>
</comment>
<protein>
    <submittedName>
        <fullName evidence="1">Uncharacterized protein</fullName>
    </submittedName>
</protein>
<proteinExistence type="predicted"/>
<sequence>MNPKEITLLRMMAPQDRMRPNGYFYGPAGVYPNGDVSIEMLKQSPTYPENGEIKIFYKYLEETTPLRPWRLAKTDTFHFNFGPKDH</sequence>
<dbReference type="AlphaFoldDB" id="A0A3N4MI05"/>
<dbReference type="EMBL" id="RMBX01000001">
    <property type="protein sequence ID" value="RPD43065.1"/>
    <property type="molecule type" value="Genomic_DNA"/>
</dbReference>
<dbReference type="RefSeq" id="WP_123864505.1">
    <property type="nucleotide sequence ID" value="NZ_QXZY01000001.1"/>
</dbReference>
<dbReference type="Proteomes" id="UP000279089">
    <property type="component" value="Unassembled WGS sequence"/>
</dbReference>